<dbReference type="PANTHER" id="PTHR42920:SF5">
    <property type="entry name" value="EAMA DOMAIN-CONTAINING PROTEIN"/>
    <property type="match status" value="1"/>
</dbReference>
<sequence length="299" mass="32636">MKITAERRALTADLSLLLVALIWGGGFIAAKVALSSITPFYLLSFRFLCSGFILYVIFFKKMIKIDRKSLMAGIVLGSILYAGQTFQTIGLKYTTPGKQSFLTASYAAIVPFASWLVTQKKPHVCSVLAGFLTLIGIGFLSLQQNISISFGDSLTLLFTVVYSFQIVLIGVYAEKNINPIQLTTVQLLSAGAFTLISALIFEPHIQTANSKGIIGALYLIILNTTIAFLVQNIAQKYTSDTHASIILSLESVFGCFLSILLMGEVFTKKMAIGCIIIFIAVILSKSNINIHSFKSNKRC</sequence>
<evidence type="ECO:0000256" key="4">
    <source>
        <dbReference type="ARBA" id="ARBA00022692"/>
    </source>
</evidence>
<comment type="subcellular location">
    <subcellularLocation>
        <location evidence="1">Cell membrane</location>
        <topology evidence="1">Multi-pass membrane protein</topology>
    </subcellularLocation>
</comment>
<dbReference type="SUPFAM" id="SSF103481">
    <property type="entry name" value="Multidrug resistance efflux transporter EmrE"/>
    <property type="match status" value="2"/>
</dbReference>
<dbReference type="EMBL" id="JBGEWD010000004">
    <property type="protein sequence ID" value="MEY7999753.1"/>
    <property type="molecule type" value="Genomic_DNA"/>
</dbReference>
<keyword evidence="10" id="KW-1185">Reference proteome</keyword>
<feature type="transmembrane region" description="Helical" evidence="7">
    <location>
        <begin position="70"/>
        <end position="89"/>
    </location>
</feature>
<evidence type="ECO:0000256" key="5">
    <source>
        <dbReference type="ARBA" id="ARBA00022989"/>
    </source>
</evidence>
<accession>A0ABV4BLT5</accession>
<feature type="transmembrane region" description="Helical" evidence="7">
    <location>
        <begin position="180"/>
        <end position="201"/>
    </location>
</feature>
<feature type="transmembrane region" description="Helical" evidence="7">
    <location>
        <begin position="269"/>
        <end position="288"/>
    </location>
</feature>
<feature type="transmembrane region" description="Helical" evidence="7">
    <location>
        <begin position="213"/>
        <end position="230"/>
    </location>
</feature>
<feature type="transmembrane region" description="Helical" evidence="7">
    <location>
        <begin position="154"/>
        <end position="173"/>
    </location>
</feature>
<evidence type="ECO:0000256" key="6">
    <source>
        <dbReference type="ARBA" id="ARBA00023136"/>
    </source>
</evidence>
<dbReference type="InterPro" id="IPR051258">
    <property type="entry name" value="Diverse_Substrate_Transporter"/>
</dbReference>
<evidence type="ECO:0000256" key="3">
    <source>
        <dbReference type="ARBA" id="ARBA00022475"/>
    </source>
</evidence>
<evidence type="ECO:0000256" key="7">
    <source>
        <dbReference type="SAM" id="Phobius"/>
    </source>
</evidence>
<dbReference type="RefSeq" id="WP_369703640.1">
    <property type="nucleotide sequence ID" value="NZ_JBGEWD010000004.1"/>
</dbReference>
<keyword evidence="5 7" id="KW-1133">Transmembrane helix</keyword>
<feature type="transmembrane region" description="Helical" evidence="7">
    <location>
        <begin position="242"/>
        <end position="263"/>
    </location>
</feature>
<feature type="domain" description="EamA" evidence="8">
    <location>
        <begin position="12"/>
        <end position="141"/>
    </location>
</feature>
<feature type="transmembrane region" description="Helical" evidence="7">
    <location>
        <begin position="124"/>
        <end position="142"/>
    </location>
</feature>
<evidence type="ECO:0000259" key="8">
    <source>
        <dbReference type="Pfam" id="PF00892"/>
    </source>
</evidence>
<evidence type="ECO:0000313" key="9">
    <source>
        <dbReference type="EMBL" id="MEY7999753.1"/>
    </source>
</evidence>
<feature type="transmembrane region" description="Helical" evidence="7">
    <location>
        <begin position="40"/>
        <end position="58"/>
    </location>
</feature>
<comment type="caution">
    <text evidence="9">The sequence shown here is derived from an EMBL/GenBank/DDBJ whole genome shotgun (WGS) entry which is preliminary data.</text>
</comment>
<dbReference type="InterPro" id="IPR037185">
    <property type="entry name" value="EmrE-like"/>
</dbReference>
<evidence type="ECO:0000313" key="10">
    <source>
        <dbReference type="Proteomes" id="UP001564657"/>
    </source>
</evidence>
<dbReference type="Proteomes" id="UP001564657">
    <property type="component" value="Unassembled WGS sequence"/>
</dbReference>
<dbReference type="PANTHER" id="PTHR42920">
    <property type="entry name" value="OS03G0707200 PROTEIN-RELATED"/>
    <property type="match status" value="1"/>
</dbReference>
<dbReference type="Pfam" id="PF00892">
    <property type="entry name" value="EamA"/>
    <property type="match status" value="2"/>
</dbReference>
<gene>
    <name evidence="9" type="ORF">AB8U03_06020</name>
</gene>
<dbReference type="InterPro" id="IPR000620">
    <property type="entry name" value="EamA_dom"/>
</dbReference>
<protein>
    <submittedName>
        <fullName evidence="9">DMT family transporter</fullName>
    </submittedName>
</protein>
<evidence type="ECO:0000256" key="2">
    <source>
        <dbReference type="ARBA" id="ARBA00007362"/>
    </source>
</evidence>
<keyword evidence="4 7" id="KW-0812">Transmembrane</keyword>
<comment type="similarity">
    <text evidence="2">Belongs to the EamA transporter family.</text>
</comment>
<evidence type="ECO:0000256" key="1">
    <source>
        <dbReference type="ARBA" id="ARBA00004651"/>
    </source>
</evidence>
<feature type="domain" description="EamA" evidence="8">
    <location>
        <begin position="150"/>
        <end position="283"/>
    </location>
</feature>
<feature type="transmembrane region" description="Helical" evidence="7">
    <location>
        <begin position="101"/>
        <end position="117"/>
    </location>
</feature>
<feature type="transmembrane region" description="Helical" evidence="7">
    <location>
        <begin position="12"/>
        <end position="34"/>
    </location>
</feature>
<keyword evidence="6 7" id="KW-0472">Membrane</keyword>
<keyword evidence="3" id="KW-1003">Cell membrane</keyword>
<name>A0ABV4BLT5_9CLOT</name>
<reference evidence="9 10" key="1">
    <citation type="submission" date="2024-08" db="EMBL/GenBank/DDBJ databases">
        <title>Clostridium lapicellarii sp. nov., and Clostridium renhuaiense sp. nov., two species isolated from the mud in a fermentation cellar used for producing sauce-flavour Chinese liquors.</title>
        <authorList>
            <person name="Yang F."/>
            <person name="Wang H."/>
            <person name="Chen L.Q."/>
            <person name="Zhou N."/>
            <person name="Lu J.J."/>
            <person name="Pu X.X."/>
            <person name="Wan B."/>
            <person name="Wang L."/>
            <person name="Liu S.J."/>
        </authorList>
    </citation>
    <scope>NUCLEOTIDE SEQUENCE [LARGE SCALE GENOMIC DNA]</scope>
    <source>
        <strain evidence="9 10">MT-5</strain>
    </source>
</reference>
<organism evidence="9 10">
    <name type="scientific">Clostridium moutaii</name>
    <dbReference type="NCBI Taxonomy" id="3240932"/>
    <lineage>
        <taxon>Bacteria</taxon>
        <taxon>Bacillati</taxon>
        <taxon>Bacillota</taxon>
        <taxon>Clostridia</taxon>
        <taxon>Eubacteriales</taxon>
        <taxon>Clostridiaceae</taxon>
        <taxon>Clostridium</taxon>
    </lineage>
</organism>
<proteinExistence type="inferred from homology"/>